<feature type="transmembrane region" description="Helical" evidence="1">
    <location>
        <begin position="26"/>
        <end position="49"/>
    </location>
</feature>
<comment type="caution">
    <text evidence="2">The sequence shown here is derived from an EMBL/GenBank/DDBJ whole genome shotgun (WGS) entry which is preliminary data.</text>
</comment>
<dbReference type="OrthoDB" id="6730379at2759"/>
<protein>
    <submittedName>
        <fullName evidence="2">Uncharacterized protein</fullName>
    </submittedName>
</protein>
<proteinExistence type="predicted"/>
<evidence type="ECO:0000313" key="2">
    <source>
        <dbReference type="EMBL" id="OJA20755.1"/>
    </source>
</evidence>
<keyword evidence="3" id="KW-1185">Reference proteome</keyword>
<gene>
    <name evidence="2" type="ORF">AZE42_08191</name>
</gene>
<accession>A0A1J8QLJ7</accession>
<name>A0A1J8QLJ7_9AGAM</name>
<dbReference type="AlphaFoldDB" id="A0A1J8QLJ7"/>
<dbReference type="Proteomes" id="UP000183567">
    <property type="component" value="Unassembled WGS sequence"/>
</dbReference>
<dbReference type="STRING" id="180088.A0A1J8QLJ7"/>
<keyword evidence="1" id="KW-0472">Membrane</keyword>
<keyword evidence="1" id="KW-0812">Transmembrane</keyword>
<dbReference type="EMBL" id="LVVM01000398">
    <property type="protein sequence ID" value="OJA20755.1"/>
    <property type="molecule type" value="Genomic_DNA"/>
</dbReference>
<reference evidence="2 3" key="1">
    <citation type="submission" date="2016-03" db="EMBL/GenBank/DDBJ databases">
        <title>Comparative genomics of the ectomycorrhizal sister species Rhizopogon vinicolor and Rhizopogon vesiculosus (Basidiomycota: Boletales) reveals a divergence of the mating type B locus.</title>
        <authorList>
            <person name="Mujic A.B."/>
            <person name="Kuo A."/>
            <person name="Tritt A."/>
            <person name="Lipzen A."/>
            <person name="Chen C."/>
            <person name="Johnson J."/>
            <person name="Sharma A."/>
            <person name="Barry K."/>
            <person name="Grigoriev I.V."/>
            <person name="Spatafora J.W."/>
        </authorList>
    </citation>
    <scope>NUCLEOTIDE SEQUENCE [LARGE SCALE GENOMIC DNA]</scope>
    <source>
        <strain evidence="2 3">AM-OR11-056</strain>
    </source>
</reference>
<sequence length="103" mass="11980">MLNGFGLGNAVGPIMWLTQYKPRNRIPWIVIGICNLACPILLLTVRFILARENKKRDAEPVNDAYEEVYVEQVTADGRRIKIRVDKEFLDLTDVQNRDFRYVL</sequence>
<evidence type="ECO:0000256" key="1">
    <source>
        <dbReference type="SAM" id="Phobius"/>
    </source>
</evidence>
<organism evidence="2 3">
    <name type="scientific">Rhizopogon vesiculosus</name>
    <dbReference type="NCBI Taxonomy" id="180088"/>
    <lineage>
        <taxon>Eukaryota</taxon>
        <taxon>Fungi</taxon>
        <taxon>Dikarya</taxon>
        <taxon>Basidiomycota</taxon>
        <taxon>Agaricomycotina</taxon>
        <taxon>Agaricomycetes</taxon>
        <taxon>Agaricomycetidae</taxon>
        <taxon>Boletales</taxon>
        <taxon>Suillineae</taxon>
        <taxon>Rhizopogonaceae</taxon>
        <taxon>Rhizopogon</taxon>
    </lineage>
</organism>
<keyword evidence="1" id="KW-1133">Transmembrane helix</keyword>
<evidence type="ECO:0000313" key="3">
    <source>
        <dbReference type="Proteomes" id="UP000183567"/>
    </source>
</evidence>